<gene>
    <name evidence="1" type="ORF">ENO26_10965</name>
</gene>
<dbReference type="InterPro" id="IPR036520">
    <property type="entry name" value="UPF0759_sf"/>
</dbReference>
<dbReference type="Pfam" id="PF01904">
    <property type="entry name" value="DUF72"/>
    <property type="match status" value="1"/>
</dbReference>
<dbReference type="InterPro" id="IPR002763">
    <property type="entry name" value="DUF72"/>
</dbReference>
<dbReference type="AlphaFoldDB" id="A0A7J2U5J3"/>
<organism evidence="1">
    <name type="scientific">Ignisphaera aggregans</name>
    <dbReference type="NCBI Taxonomy" id="334771"/>
    <lineage>
        <taxon>Archaea</taxon>
        <taxon>Thermoproteota</taxon>
        <taxon>Thermoprotei</taxon>
        <taxon>Desulfurococcales</taxon>
        <taxon>Desulfurococcaceae</taxon>
        <taxon>Ignisphaera</taxon>
    </lineage>
</organism>
<proteinExistence type="predicted"/>
<name>A0A7J2U5J3_9CREN</name>
<protein>
    <submittedName>
        <fullName evidence="1">DUF72 domain-containing protein</fullName>
    </submittedName>
</protein>
<dbReference type="SUPFAM" id="SSF117396">
    <property type="entry name" value="TM1631-like"/>
    <property type="match status" value="1"/>
</dbReference>
<dbReference type="EMBL" id="DSEU01000076">
    <property type="protein sequence ID" value="HEM68058.1"/>
    <property type="molecule type" value="Genomic_DNA"/>
</dbReference>
<comment type="caution">
    <text evidence="1">The sequence shown here is derived from an EMBL/GenBank/DDBJ whole genome shotgun (WGS) entry which is preliminary data.</text>
</comment>
<dbReference type="Gene3D" id="3.20.20.410">
    <property type="entry name" value="Protein of unknown function UPF0759"/>
    <property type="match status" value="1"/>
</dbReference>
<accession>A0A7J2U5J3</accession>
<reference evidence="1" key="1">
    <citation type="journal article" date="2020" name="mSystems">
        <title>Genome- and Community-Level Interaction Insights into Carbon Utilization and Element Cycling Functions of Hydrothermarchaeota in Hydrothermal Sediment.</title>
        <authorList>
            <person name="Zhou Z."/>
            <person name="Liu Y."/>
            <person name="Xu W."/>
            <person name="Pan J."/>
            <person name="Luo Z.H."/>
            <person name="Li M."/>
        </authorList>
    </citation>
    <scope>NUCLEOTIDE SEQUENCE [LARGE SCALE GENOMIC DNA]</scope>
    <source>
        <strain evidence="1">SpSt-125</strain>
    </source>
</reference>
<evidence type="ECO:0000313" key="1">
    <source>
        <dbReference type="EMBL" id="HEM68058.1"/>
    </source>
</evidence>
<sequence length="76" mass="8919">MGVDMLYIGCCGFCMAKQKYYTVFNAIELQDTFYNPLEPEKLKSLASEVPQGFVFAMKVWQARNNLRYSFRMRRAC</sequence>